<dbReference type="AlphaFoldDB" id="A0A7I8WHL0"/>
<evidence type="ECO:0000256" key="1">
    <source>
        <dbReference type="SAM" id="MobiDB-lite"/>
    </source>
</evidence>
<feature type="compositionally biased region" description="Polar residues" evidence="1">
    <location>
        <begin position="757"/>
        <end position="766"/>
    </location>
</feature>
<keyword evidence="4" id="KW-1185">Reference proteome</keyword>
<keyword evidence="2" id="KW-0472">Membrane</keyword>
<feature type="region of interest" description="Disordered" evidence="1">
    <location>
        <begin position="550"/>
        <end position="575"/>
    </location>
</feature>
<feature type="transmembrane region" description="Helical" evidence="2">
    <location>
        <begin position="238"/>
        <end position="265"/>
    </location>
</feature>
<name>A0A7I8WHL0_BURXY</name>
<dbReference type="EMBL" id="CAJFDI010000003">
    <property type="protein sequence ID" value="CAD5222342.1"/>
    <property type="molecule type" value="Genomic_DNA"/>
</dbReference>
<organism evidence="3 4">
    <name type="scientific">Bursaphelenchus xylophilus</name>
    <name type="common">Pinewood nematode worm</name>
    <name type="synonym">Aphelenchoides xylophilus</name>
    <dbReference type="NCBI Taxonomy" id="6326"/>
    <lineage>
        <taxon>Eukaryota</taxon>
        <taxon>Metazoa</taxon>
        <taxon>Ecdysozoa</taxon>
        <taxon>Nematoda</taxon>
        <taxon>Chromadorea</taxon>
        <taxon>Rhabditida</taxon>
        <taxon>Tylenchina</taxon>
        <taxon>Tylenchomorpha</taxon>
        <taxon>Aphelenchoidea</taxon>
        <taxon>Aphelenchoididae</taxon>
        <taxon>Bursaphelenchus</taxon>
    </lineage>
</organism>
<dbReference type="EMBL" id="CAJFCV020000003">
    <property type="protein sequence ID" value="CAG9109885.1"/>
    <property type="molecule type" value="Genomic_DNA"/>
</dbReference>
<keyword evidence="2" id="KW-1133">Transmembrane helix</keyword>
<gene>
    <name evidence="3" type="ORF">BXYJ_LOCUS7310</name>
</gene>
<evidence type="ECO:0000313" key="3">
    <source>
        <dbReference type="EMBL" id="CAD5222342.1"/>
    </source>
</evidence>
<accession>A0A7I8WHL0</accession>
<feature type="region of interest" description="Disordered" evidence="1">
    <location>
        <begin position="677"/>
        <end position="705"/>
    </location>
</feature>
<sequence>MPLEEHSLTNQAELAPPQPMESTARQGQLRSDLANPEASYRRRVQKRCDGILMQFWEPEPLGRDTFEEHVVRDSSDSFDDMDRKVSAFGRIKRSIRQQAHALMVKDDLDVLDEKTNQLMSPKGLRRKKFGPKEFNDEKVAGQLEEGSIIFNGEEVDEHKDRLKSRLNLRSQAMGTLSERLRDKWQSMSDVREIEFVWPPNTPLEVRELVGPEHFDASSPKYMMPFWWRSDAVPATRSWALIVCGIECLFGLFCLLLNLIHFALFLPDNEEESFVPSLILFITLSQIAIFFCFKVLFVISVVRRNARLLRIQLLFQYITCVFLLVNSAFTLAADFGGFDEEKVYAQRNPPLIRLVAFGSLAFLFAQLYLRMMTVPVFNFLNDNRKFKLALYNSRWRYRKRVYFTYCSLMHEAAMREKRLERAQNRLLNMEGMSLASKSTKTSSVKSITESNNLAFNRQFLACTPPLHSQSSENESSNDRSSVHNSSTPKRRPSHRSIYTHSYAKPSPTLKKKPVKKVGPANYKLKPTNGDSIGIQLELDRKDLEKLLGGHLTNNNHLPNGHHHHRTSPEIKRKSGLTHGDDFLVQEVDEMADEREGITENSSLLAKERKNGAEKDILACELVRDGKTAGQETLDENMEGQEGNSHDLTGRRGNNQNQELIQENGPVQQNFEPVRFRKPTKLTTSPNSLSPAQYEANSGATVQPRSHVNGIPNSKSDDKFGHGFVNRLAQVNHGYQPNYQQELQAKSAQGTRPYDDRFTYQTSPTNRVDQSDRNFLDHHAYRQDKPMHFKDSDRSRSRLHQPLGVKLGETFDGRSINNFNQDYNTNGKSTPTGQRFGSARHISPPGRHMPGVSFQYQPRQTLPNFQPGSPGSVLRFYHDESYNYVSGDD</sequence>
<dbReference type="Proteomes" id="UP000659654">
    <property type="component" value="Unassembled WGS sequence"/>
</dbReference>
<evidence type="ECO:0000256" key="2">
    <source>
        <dbReference type="SAM" id="Phobius"/>
    </source>
</evidence>
<proteinExistence type="predicted"/>
<feature type="region of interest" description="Disordered" evidence="1">
    <location>
        <begin position="744"/>
        <end position="769"/>
    </location>
</feature>
<feature type="region of interest" description="Disordered" evidence="1">
    <location>
        <begin position="631"/>
        <end position="651"/>
    </location>
</feature>
<feature type="compositionally biased region" description="Polar residues" evidence="1">
    <location>
        <begin position="679"/>
        <end position="705"/>
    </location>
</feature>
<evidence type="ECO:0000313" key="4">
    <source>
        <dbReference type="Proteomes" id="UP000659654"/>
    </source>
</evidence>
<feature type="transmembrane region" description="Helical" evidence="2">
    <location>
        <begin position="349"/>
        <end position="368"/>
    </location>
</feature>
<keyword evidence="2" id="KW-0812">Transmembrane</keyword>
<dbReference type="OrthoDB" id="5814630at2759"/>
<protein>
    <submittedName>
        <fullName evidence="3">(pine wood nematode) hypothetical protein</fullName>
    </submittedName>
</protein>
<dbReference type="Proteomes" id="UP000582659">
    <property type="component" value="Unassembled WGS sequence"/>
</dbReference>
<feature type="compositionally biased region" description="Polar residues" evidence="1">
    <location>
        <begin position="20"/>
        <end position="29"/>
    </location>
</feature>
<reference evidence="3" key="1">
    <citation type="submission" date="2020-09" db="EMBL/GenBank/DDBJ databases">
        <authorList>
            <person name="Kikuchi T."/>
        </authorList>
    </citation>
    <scope>NUCLEOTIDE SEQUENCE</scope>
    <source>
        <strain evidence="3">Ka4C1</strain>
    </source>
</reference>
<feature type="transmembrane region" description="Helical" evidence="2">
    <location>
        <begin position="313"/>
        <end position="337"/>
    </location>
</feature>
<feature type="region of interest" description="Disordered" evidence="1">
    <location>
        <begin position="465"/>
        <end position="527"/>
    </location>
</feature>
<feature type="region of interest" description="Disordered" evidence="1">
    <location>
        <begin position="1"/>
        <end position="39"/>
    </location>
</feature>
<feature type="transmembrane region" description="Helical" evidence="2">
    <location>
        <begin position="277"/>
        <end position="301"/>
    </location>
</feature>
<comment type="caution">
    <text evidence="3">The sequence shown here is derived from an EMBL/GenBank/DDBJ whole genome shotgun (WGS) entry which is preliminary data.</text>
</comment>